<evidence type="ECO:0000313" key="4">
    <source>
        <dbReference type="Proteomes" id="UP000198297"/>
    </source>
</evidence>
<dbReference type="Pfam" id="PF00582">
    <property type="entry name" value="Usp"/>
    <property type="match status" value="1"/>
</dbReference>
<dbReference type="InterPro" id="IPR006016">
    <property type="entry name" value="UspA"/>
</dbReference>
<gene>
    <name evidence="3" type="ORF">SAMN06266787_101459</name>
</gene>
<protein>
    <submittedName>
        <fullName evidence="3">Universal stress protein family protein</fullName>
    </submittedName>
</protein>
<evidence type="ECO:0000313" key="3">
    <source>
        <dbReference type="EMBL" id="SNR26010.1"/>
    </source>
</evidence>
<dbReference type="AlphaFoldDB" id="A0A238UUW0"/>
<dbReference type="SUPFAM" id="SSF52402">
    <property type="entry name" value="Adenine nucleotide alpha hydrolases-like"/>
    <property type="match status" value="2"/>
</dbReference>
<sequence>MLDRLRAKLGAARRRARRIERREFAELRQWAEDTSNLLHLTTLLLVPMLIALVTQITNLTDLSFLLFPPLASGAYTLFSDPQGQYSSPRTFVGGLVAGALAGWAALELSLLGVGGVSTGAISPLSAGLSIMLCGGLTWLASVEEPAAFSTALLVLVSARGDAVFVFGTTVDPAAAYVVAVAVSGSLVAGAFTVWRTRFYEERARYLYGTTQADDHVLVPMRGETSEATAFFGARLAAAHDAGKVVLLDIVDDAEMAVAERAVSADHGAATPGDLPDSVRASFDGDFEEEVSDRAAAAAVERLEPHAAEIRARFDVPCEVVVAADGDPARVAVETARATNSDLIVTPYETEDGLLSPFAREVFAGPLDAVAFRSTTGVHTWRRVLVLVARPGDSAHAMIDFAERLAGESGGVSVCTCIDAESERRRAETKLANLVETTTGPVETRVARSEVTAFLGANADAYDLVLMGSSGDRSAASRLVSPPTFERIQDVQCDVAIVDRGNADHEVRVLREG</sequence>
<evidence type="ECO:0000256" key="1">
    <source>
        <dbReference type="SAM" id="Phobius"/>
    </source>
</evidence>
<feature type="transmembrane region" description="Helical" evidence="1">
    <location>
        <begin position="173"/>
        <end position="194"/>
    </location>
</feature>
<keyword evidence="1" id="KW-0472">Membrane</keyword>
<feature type="transmembrane region" description="Helical" evidence="1">
    <location>
        <begin position="90"/>
        <end position="114"/>
    </location>
</feature>
<dbReference type="Proteomes" id="UP000198297">
    <property type="component" value="Unassembled WGS sequence"/>
</dbReference>
<dbReference type="EMBL" id="FZNK01000001">
    <property type="protein sequence ID" value="SNR26010.1"/>
    <property type="molecule type" value="Genomic_DNA"/>
</dbReference>
<feature type="domain" description="UspA" evidence="2">
    <location>
        <begin position="215"/>
        <end position="345"/>
    </location>
</feature>
<evidence type="ECO:0000259" key="2">
    <source>
        <dbReference type="Pfam" id="PF00582"/>
    </source>
</evidence>
<keyword evidence="1" id="KW-1133">Transmembrane helix</keyword>
<organism evidence="3 4">
    <name type="scientific">Halorubrum ezzemoulense</name>
    <name type="common">Halorubrum chaoviator</name>
    <dbReference type="NCBI Taxonomy" id="337243"/>
    <lineage>
        <taxon>Archaea</taxon>
        <taxon>Methanobacteriati</taxon>
        <taxon>Methanobacteriota</taxon>
        <taxon>Stenosarchaea group</taxon>
        <taxon>Halobacteria</taxon>
        <taxon>Halobacteriales</taxon>
        <taxon>Haloferacaceae</taxon>
        <taxon>Halorubrum</taxon>
    </lineage>
</organism>
<reference evidence="3 4" key="1">
    <citation type="submission" date="2017-06" db="EMBL/GenBank/DDBJ databases">
        <authorList>
            <person name="Kim H.J."/>
            <person name="Triplett B.A."/>
        </authorList>
    </citation>
    <scope>NUCLEOTIDE SEQUENCE [LARGE SCALE GENOMIC DNA]</scope>
    <source>
        <strain evidence="3 4">DSM 19316</strain>
    </source>
</reference>
<name>A0A238UUW0_HALEZ</name>
<feature type="transmembrane region" description="Helical" evidence="1">
    <location>
        <begin position="37"/>
        <end position="56"/>
    </location>
</feature>
<dbReference type="RefSeq" id="WP_089307749.1">
    <property type="nucleotide sequence ID" value="NZ_FZNK01000001.1"/>
</dbReference>
<accession>A0A238UUW0</accession>
<proteinExistence type="predicted"/>
<feature type="transmembrane region" description="Helical" evidence="1">
    <location>
        <begin position="120"/>
        <end position="139"/>
    </location>
</feature>
<keyword evidence="1" id="KW-0812">Transmembrane</keyword>
<dbReference type="Gene3D" id="3.40.50.12370">
    <property type="match status" value="1"/>
</dbReference>